<organism evidence="5 6">
    <name type="scientific">Lipingzhangella rawalii</name>
    <dbReference type="NCBI Taxonomy" id="2055835"/>
    <lineage>
        <taxon>Bacteria</taxon>
        <taxon>Bacillati</taxon>
        <taxon>Actinomycetota</taxon>
        <taxon>Actinomycetes</taxon>
        <taxon>Streptosporangiales</taxon>
        <taxon>Nocardiopsidaceae</taxon>
        <taxon>Lipingzhangella</taxon>
    </lineage>
</organism>
<dbReference type="PANTHER" id="PTHR43537:SF44">
    <property type="entry name" value="GNTR FAMILY REGULATORY PROTEIN"/>
    <property type="match status" value="1"/>
</dbReference>
<dbReference type="Pfam" id="PF07729">
    <property type="entry name" value="FCD"/>
    <property type="match status" value="1"/>
</dbReference>
<dbReference type="SUPFAM" id="SSF48008">
    <property type="entry name" value="GntR ligand-binding domain-like"/>
    <property type="match status" value="1"/>
</dbReference>
<dbReference type="SMART" id="SM00345">
    <property type="entry name" value="HTH_GNTR"/>
    <property type="match status" value="1"/>
</dbReference>
<reference evidence="6" key="1">
    <citation type="submission" date="2023-07" db="EMBL/GenBank/DDBJ databases">
        <title>Novel species in the genus Lipingzhangella isolated from Sambhar Salt Lake.</title>
        <authorList>
            <person name="Jiya N."/>
            <person name="Kajale S."/>
            <person name="Sharma A."/>
        </authorList>
    </citation>
    <scope>NUCLEOTIDE SEQUENCE [LARGE SCALE GENOMIC DNA]</scope>
    <source>
        <strain evidence="6">LS1_29</strain>
    </source>
</reference>
<evidence type="ECO:0000259" key="4">
    <source>
        <dbReference type="PROSITE" id="PS50949"/>
    </source>
</evidence>
<evidence type="ECO:0000256" key="2">
    <source>
        <dbReference type="ARBA" id="ARBA00023125"/>
    </source>
</evidence>
<dbReference type="InterPro" id="IPR008920">
    <property type="entry name" value="TF_FadR/GntR_C"/>
</dbReference>
<dbReference type="Gene3D" id="1.10.10.10">
    <property type="entry name" value="Winged helix-like DNA-binding domain superfamily/Winged helix DNA-binding domain"/>
    <property type="match status" value="1"/>
</dbReference>
<evidence type="ECO:0000313" key="5">
    <source>
        <dbReference type="EMBL" id="MDS1270895.1"/>
    </source>
</evidence>
<feature type="domain" description="HTH gntR-type" evidence="4">
    <location>
        <begin position="8"/>
        <end position="75"/>
    </location>
</feature>
<accession>A0ABU2H6I0</accession>
<evidence type="ECO:0000256" key="1">
    <source>
        <dbReference type="ARBA" id="ARBA00023015"/>
    </source>
</evidence>
<dbReference type="InterPro" id="IPR036390">
    <property type="entry name" value="WH_DNA-bd_sf"/>
</dbReference>
<dbReference type="InterPro" id="IPR011711">
    <property type="entry name" value="GntR_C"/>
</dbReference>
<keyword evidence="3" id="KW-0804">Transcription</keyword>
<keyword evidence="6" id="KW-1185">Reference proteome</keyword>
<evidence type="ECO:0000256" key="3">
    <source>
        <dbReference type="ARBA" id="ARBA00023163"/>
    </source>
</evidence>
<dbReference type="SMART" id="SM00895">
    <property type="entry name" value="FCD"/>
    <property type="match status" value="1"/>
</dbReference>
<dbReference type="Pfam" id="PF00392">
    <property type="entry name" value="GntR"/>
    <property type="match status" value="1"/>
</dbReference>
<sequence length="244" mass="26722">MARSRDQSTLHNRVLAHVGPAIVAGAYPPGHVLTLEGLERDYGVSRTVAREAVRVLQSMRLVSSRPRVGVTVLDTTQWSVFDPQLIRWRLAGDERSAQLRSLTELRAAVEPPAAAAAALRAEPAQRERLLELSEMMQDLGQRGELDAFMHHDIEFHRLVLEQSGNEMFAGLADVVAEVLAGRAEHHLMPAHPRREALRLHSHVATAVRDGLPQVAESAMRGICAEVVAALDHLDHSVSDGTPHG</sequence>
<dbReference type="Proteomes" id="UP001250214">
    <property type="component" value="Unassembled WGS sequence"/>
</dbReference>
<dbReference type="InterPro" id="IPR000524">
    <property type="entry name" value="Tscrpt_reg_HTH_GntR"/>
</dbReference>
<dbReference type="EMBL" id="JAVLVT010000005">
    <property type="protein sequence ID" value="MDS1270895.1"/>
    <property type="molecule type" value="Genomic_DNA"/>
</dbReference>
<gene>
    <name evidence="5" type="ORF">RIF23_11340</name>
</gene>
<protein>
    <submittedName>
        <fullName evidence="5">FCD domain-containing protein</fullName>
    </submittedName>
</protein>
<dbReference type="RefSeq" id="WP_310912450.1">
    <property type="nucleotide sequence ID" value="NZ_JAVLVT010000005.1"/>
</dbReference>
<dbReference type="PANTHER" id="PTHR43537">
    <property type="entry name" value="TRANSCRIPTIONAL REGULATOR, GNTR FAMILY"/>
    <property type="match status" value="1"/>
</dbReference>
<evidence type="ECO:0000313" key="6">
    <source>
        <dbReference type="Proteomes" id="UP001250214"/>
    </source>
</evidence>
<name>A0ABU2H6I0_9ACTN</name>
<dbReference type="Gene3D" id="1.20.120.530">
    <property type="entry name" value="GntR ligand-binding domain-like"/>
    <property type="match status" value="1"/>
</dbReference>
<comment type="caution">
    <text evidence="5">The sequence shown here is derived from an EMBL/GenBank/DDBJ whole genome shotgun (WGS) entry which is preliminary data.</text>
</comment>
<dbReference type="SUPFAM" id="SSF46785">
    <property type="entry name" value="Winged helix' DNA-binding domain"/>
    <property type="match status" value="1"/>
</dbReference>
<keyword evidence="2" id="KW-0238">DNA-binding</keyword>
<keyword evidence="1" id="KW-0805">Transcription regulation</keyword>
<dbReference type="InterPro" id="IPR036388">
    <property type="entry name" value="WH-like_DNA-bd_sf"/>
</dbReference>
<proteinExistence type="predicted"/>
<dbReference type="PROSITE" id="PS50949">
    <property type="entry name" value="HTH_GNTR"/>
    <property type="match status" value="1"/>
</dbReference>